<evidence type="ECO:0000256" key="1">
    <source>
        <dbReference type="SAM" id="MobiDB-lite"/>
    </source>
</evidence>
<evidence type="ECO:0000313" key="3">
    <source>
        <dbReference type="Proteomes" id="UP000807115"/>
    </source>
</evidence>
<protein>
    <submittedName>
        <fullName evidence="2">Uncharacterized protein</fullName>
    </submittedName>
</protein>
<dbReference type="EMBL" id="CM027681">
    <property type="protein sequence ID" value="KAG0542201.1"/>
    <property type="molecule type" value="Genomic_DNA"/>
</dbReference>
<dbReference type="AlphaFoldDB" id="A0A921UUJ9"/>
<feature type="region of interest" description="Disordered" evidence="1">
    <location>
        <begin position="35"/>
        <end position="111"/>
    </location>
</feature>
<comment type="caution">
    <text evidence="2">The sequence shown here is derived from an EMBL/GenBank/DDBJ whole genome shotgun (WGS) entry which is preliminary data.</text>
</comment>
<feature type="compositionally biased region" description="Basic and acidic residues" evidence="1">
    <location>
        <begin position="55"/>
        <end position="68"/>
    </location>
</feature>
<proteinExistence type="predicted"/>
<reference evidence="2" key="1">
    <citation type="journal article" date="2019" name="BMC Genomics">
        <title>A new reference genome for Sorghum bicolor reveals high levels of sequence similarity between sweet and grain genotypes: implications for the genetics of sugar metabolism.</title>
        <authorList>
            <person name="Cooper E.A."/>
            <person name="Brenton Z.W."/>
            <person name="Flinn B.S."/>
            <person name="Jenkins J."/>
            <person name="Shu S."/>
            <person name="Flowers D."/>
            <person name="Luo F."/>
            <person name="Wang Y."/>
            <person name="Xia P."/>
            <person name="Barry K."/>
            <person name="Daum C."/>
            <person name="Lipzen A."/>
            <person name="Yoshinaga Y."/>
            <person name="Schmutz J."/>
            <person name="Saski C."/>
            <person name="Vermerris W."/>
            <person name="Kresovich S."/>
        </authorList>
    </citation>
    <scope>NUCLEOTIDE SEQUENCE</scope>
</reference>
<gene>
    <name evidence="2" type="ORF">BDA96_02G082900</name>
</gene>
<dbReference type="Proteomes" id="UP000807115">
    <property type="component" value="Chromosome 2"/>
</dbReference>
<sequence>MVPGFAVYDIEDPHDIFFLVAIDKLNHGKWSCHRGAVRTDGRGRREPLPTVHASRGAEGRAGGREGEPRYATVPGSCPPSAGESAGEGRRRWARCPPGRVTMRADAGEGEA</sequence>
<organism evidence="2 3">
    <name type="scientific">Sorghum bicolor</name>
    <name type="common">Sorghum</name>
    <name type="synonym">Sorghum vulgare</name>
    <dbReference type="NCBI Taxonomy" id="4558"/>
    <lineage>
        <taxon>Eukaryota</taxon>
        <taxon>Viridiplantae</taxon>
        <taxon>Streptophyta</taxon>
        <taxon>Embryophyta</taxon>
        <taxon>Tracheophyta</taxon>
        <taxon>Spermatophyta</taxon>
        <taxon>Magnoliopsida</taxon>
        <taxon>Liliopsida</taxon>
        <taxon>Poales</taxon>
        <taxon>Poaceae</taxon>
        <taxon>PACMAD clade</taxon>
        <taxon>Panicoideae</taxon>
        <taxon>Andropogonodae</taxon>
        <taxon>Andropogoneae</taxon>
        <taxon>Sorghinae</taxon>
        <taxon>Sorghum</taxon>
    </lineage>
</organism>
<accession>A0A921UUJ9</accession>
<reference evidence="2" key="2">
    <citation type="submission" date="2020-10" db="EMBL/GenBank/DDBJ databases">
        <authorList>
            <person name="Cooper E.A."/>
            <person name="Brenton Z.W."/>
            <person name="Flinn B.S."/>
            <person name="Jenkins J."/>
            <person name="Shu S."/>
            <person name="Flowers D."/>
            <person name="Luo F."/>
            <person name="Wang Y."/>
            <person name="Xia P."/>
            <person name="Barry K."/>
            <person name="Daum C."/>
            <person name="Lipzen A."/>
            <person name="Yoshinaga Y."/>
            <person name="Schmutz J."/>
            <person name="Saski C."/>
            <person name="Vermerris W."/>
            <person name="Kresovich S."/>
        </authorList>
    </citation>
    <scope>NUCLEOTIDE SEQUENCE</scope>
</reference>
<evidence type="ECO:0000313" key="2">
    <source>
        <dbReference type="EMBL" id="KAG0542201.1"/>
    </source>
</evidence>
<name>A0A921UUJ9_SORBI</name>
<feature type="compositionally biased region" description="Basic and acidic residues" evidence="1">
    <location>
        <begin position="37"/>
        <end position="47"/>
    </location>
</feature>